<dbReference type="Proteomes" id="UP000501316">
    <property type="component" value="Chromosome"/>
</dbReference>
<feature type="domain" description="Glucosyltransferase 3-like C-terminal" evidence="3">
    <location>
        <begin position="141"/>
        <end position="306"/>
    </location>
</feature>
<dbReference type="Pfam" id="PF26337">
    <property type="entry name" value="Gtf3_C"/>
    <property type="match status" value="1"/>
</dbReference>
<evidence type="ECO:0000259" key="3">
    <source>
        <dbReference type="Pfam" id="PF26337"/>
    </source>
</evidence>
<evidence type="ECO:0000313" key="5">
    <source>
        <dbReference type="Proteomes" id="UP000501316"/>
    </source>
</evidence>
<dbReference type="EMBL" id="CP046051">
    <property type="protein sequence ID" value="QKN23709.1"/>
    <property type="molecule type" value="Genomic_DNA"/>
</dbReference>
<protein>
    <recommendedName>
        <fullName evidence="6">Beta-1,6-galactofuranosyltransferase</fullName>
    </recommendedName>
</protein>
<dbReference type="RefSeq" id="WP_157658945.1">
    <property type="nucleotide sequence ID" value="NZ_CP046051.1"/>
</dbReference>
<evidence type="ECO:0000259" key="2">
    <source>
        <dbReference type="Pfam" id="PF26334"/>
    </source>
</evidence>
<evidence type="ECO:0000256" key="1">
    <source>
        <dbReference type="ARBA" id="ARBA00022679"/>
    </source>
</evidence>
<reference evidence="4 5" key="1">
    <citation type="submission" date="2019-11" db="EMBL/GenBank/DDBJ databases">
        <authorList>
            <person name="Ren C."/>
            <person name="Wang H."/>
            <person name="Xu Y."/>
        </authorList>
    </citation>
    <scope>NUCLEOTIDE SEQUENCE [LARGE SCALE GENOMIC DNA]</scope>
    <source>
        <strain evidence="4 5">LBM 19010</strain>
    </source>
</reference>
<proteinExistence type="predicted"/>
<name>A0A859DQA5_9FIRM</name>
<dbReference type="AlphaFoldDB" id="A0A859DQA5"/>
<gene>
    <name evidence="4" type="ORF">GJQ69_03990</name>
</gene>
<feature type="domain" description="Glucosyltransferase 3-like N-terminal" evidence="2">
    <location>
        <begin position="30"/>
        <end position="117"/>
    </location>
</feature>
<accession>A0A859DQA5</accession>
<dbReference type="PIRSF" id="PIRSF007023">
    <property type="entry name" value="UDP-Galf_transf"/>
    <property type="match status" value="1"/>
</dbReference>
<keyword evidence="1" id="KW-0808">Transferase</keyword>
<dbReference type="InterPro" id="IPR058592">
    <property type="entry name" value="Gtf3_C"/>
</dbReference>
<dbReference type="Pfam" id="PF26334">
    <property type="entry name" value="Gtf3_N"/>
    <property type="match status" value="1"/>
</dbReference>
<sequence length="318" mass="36168">MSQMGFHPIPVQRFLAGMESCLAETLPADEDGILLLQYPKILFEDFNFDWFLHCMRVHFPQYRLVALIHDLDSIRFGDFFTTGRIAEISTLNQFDFLIAVNDSMKTVLERHGALPRIYSMSLFDYTLKSGCRRVRHKTPTIAFAGNLKYEAFLYQLDKIDWKGTVLHLYGPNLNTQKWKPSAGCRFCGEFPPDELPDAVTDSFGLCWEGNSLDGCHGKIAEYLKYTNSHKTSFYLALGLPVILCEQMPTAAFIKRKHAGIVISSLHELPDAVNSLSEEDYQGLHKNCLRLSHKLRHGCFLGNVILQVMRDMQNCSSSA</sequence>
<dbReference type="Gene3D" id="3.40.50.2000">
    <property type="entry name" value="Glycogen Phosphorylase B"/>
    <property type="match status" value="2"/>
</dbReference>
<dbReference type="InterPro" id="IPR058591">
    <property type="entry name" value="Gtf3_N"/>
</dbReference>
<evidence type="ECO:0008006" key="6">
    <source>
        <dbReference type="Google" id="ProtNLM"/>
    </source>
</evidence>
<organism evidence="4 5">
    <name type="scientific">Caproicibacterium lactatifermentans</name>
    <dbReference type="NCBI Taxonomy" id="2666138"/>
    <lineage>
        <taxon>Bacteria</taxon>
        <taxon>Bacillati</taxon>
        <taxon>Bacillota</taxon>
        <taxon>Clostridia</taxon>
        <taxon>Eubacteriales</taxon>
        <taxon>Oscillospiraceae</taxon>
        <taxon>Caproicibacterium</taxon>
    </lineage>
</organism>
<dbReference type="KEGG" id="clf:GJQ69_03990"/>
<evidence type="ECO:0000313" key="4">
    <source>
        <dbReference type="EMBL" id="QKN23709.1"/>
    </source>
</evidence>